<gene>
    <name evidence="3" type="ORF">TRFO_23706</name>
</gene>
<reference evidence="3" key="1">
    <citation type="submission" date="2016-10" db="EMBL/GenBank/DDBJ databases">
        <authorList>
            <person name="Benchimol M."/>
            <person name="Almeida L.G."/>
            <person name="Vasconcelos A.T."/>
            <person name="Perreira-Neves A."/>
            <person name="Rosa I.A."/>
            <person name="Tasca T."/>
            <person name="Bogo M.R."/>
            <person name="de Souza W."/>
        </authorList>
    </citation>
    <scope>NUCLEOTIDE SEQUENCE [LARGE SCALE GENOMIC DNA]</scope>
    <source>
        <strain evidence="3">K</strain>
    </source>
</reference>
<dbReference type="PANTHER" id="PTHR24198:SF165">
    <property type="entry name" value="ANKYRIN REPEAT-CONTAINING PROTEIN-RELATED"/>
    <property type="match status" value="1"/>
</dbReference>
<dbReference type="InterPro" id="IPR002110">
    <property type="entry name" value="Ankyrin_rpt"/>
</dbReference>
<dbReference type="SMART" id="SM00248">
    <property type="entry name" value="ANK"/>
    <property type="match status" value="6"/>
</dbReference>
<evidence type="ECO:0000256" key="1">
    <source>
        <dbReference type="ARBA" id="ARBA00022737"/>
    </source>
</evidence>
<comment type="caution">
    <text evidence="3">The sequence shown here is derived from an EMBL/GenBank/DDBJ whole genome shotgun (WGS) entry which is preliminary data.</text>
</comment>
<evidence type="ECO:0000256" key="2">
    <source>
        <dbReference type="ARBA" id="ARBA00023043"/>
    </source>
</evidence>
<evidence type="ECO:0000313" key="3">
    <source>
        <dbReference type="EMBL" id="OHT07997.1"/>
    </source>
</evidence>
<dbReference type="PANTHER" id="PTHR24198">
    <property type="entry name" value="ANKYRIN REPEAT AND PROTEIN KINASE DOMAIN-CONTAINING PROTEIN"/>
    <property type="match status" value="1"/>
</dbReference>
<dbReference type="Proteomes" id="UP000179807">
    <property type="component" value="Unassembled WGS sequence"/>
</dbReference>
<keyword evidence="1" id="KW-0677">Repeat</keyword>
<dbReference type="GeneID" id="94838019"/>
<evidence type="ECO:0008006" key="5">
    <source>
        <dbReference type="Google" id="ProtNLM"/>
    </source>
</evidence>
<dbReference type="Gene3D" id="1.25.40.20">
    <property type="entry name" value="Ankyrin repeat-containing domain"/>
    <property type="match status" value="2"/>
</dbReference>
<keyword evidence="2" id="KW-0040">ANK repeat</keyword>
<accession>A0A1J4KF43</accession>
<dbReference type="InterPro" id="IPR036770">
    <property type="entry name" value="Ankyrin_rpt-contain_sf"/>
</dbReference>
<dbReference type="AlphaFoldDB" id="A0A1J4KF43"/>
<sequence>MLSAIEDDHVEELKQYIQKYSIDIHCYYEVPIPIIKLLFKKHPKITLLMYSAYCCSKKCFEYLFNNSSLEDITQNEYNKKMTHHNFKIMGLTIQVSSIVDYSIIGGSLDILKLIANVKNIEFSVSHLIFSIIMHNIDMFEYIIKNITFCATKEFAVFCIIYHFIHGYQHIKQCNLRDMIAYSCMFGNYTFLDTSFQKWKEETIDTIYYLDLKSPFYEIMNWILLKKRQTQKYTDCSVYSIVDACLSNNIDLLNLLIKENADINEVSLNKKTNTARYLLQIVCLRGYIDLFNVLIEHSKINLHLYQIHAVITPLMAASFGKNLSIVERIYNLCPETLNIGIKNGKFQIEIFPLTVAILSRRNDVAKYLLSLPNINIDSLSILKCLDQENIEIFQKMISLDEVKYHKLWTSSNLKQDSPLMKIIQKENIEMIKLIIYNSSVDINALHYLCAAVELGNIDIVKIICSQPKIDMHKKDL</sequence>
<protein>
    <recommendedName>
        <fullName evidence="5">DUF3447 domain-containing protein</fullName>
    </recommendedName>
</protein>
<dbReference type="EMBL" id="MLAK01000681">
    <property type="protein sequence ID" value="OHT07997.1"/>
    <property type="molecule type" value="Genomic_DNA"/>
</dbReference>
<organism evidence="3 4">
    <name type="scientific">Tritrichomonas foetus</name>
    <dbReference type="NCBI Taxonomy" id="1144522"/>
    <lineage>
        <taxon>Eukaryota</taxon>
        <taxon>Metamonada</taxon>
        <taxon>Parabasalia</taxon>
        <taxon>Tritrichomonadida</taxon>
        <taxon>Tritrichomonadidae</taxon>
        <taxon>Tritrichomonas</taxon>
    </lineage>
</organism>
<keyword evidence="4" id="KW-1185">Reference proteome</keyword>
<evidence type="ECO:0000313" key="4">
    <source>
        <dbReference type="Proteomes" id="UP000179807"/>
    </source>
</evidence>
<dbReference type="VEuPathDB" id="TrichDB:TRFO_23706"/>
<dbReference type="RefSeq" id="XP_068361133.1">
    <property type="nucleotide sequence ID" value="XM_068503315.1"/>
</dbReference>
<name>A0A1J4KF43_9EUKA</name>
<proteinExistence type="predicted"/>
<dbReference type="SUPFAM" id="SSF48403">
    <property type="entry name" value="Ankyrin repeat"/>
    <property type="match status" value="2"/>
</dbReference>